<feature type="domain" description="Protein kinase" evidence="5">
    <location>
        <begin position="100"/>
        <end position="366"/>
    </location>
</feature>
<evidence type="ECO:0000313" key="6">
    <source>
        <dbReference type="EMBL" id="CAD8151357.1"/>
    </source>
</evidence>
<accession>A0A8S1THV9</accession>
<dbReference type="Proteomes" id="UP000683925">
    <property type="component" value="Unassembled WGS sequence"/>
</dbReference>
<proteinExistence type="inferred from homology"/>
<keyword evidence="7" id="KW-1185">Reference proteome</keyword>
<evidence type="ECO:0000259" key="5">
    <source>
        <dbReference type="PROSITE" id="PS50011"/>
    </source>
</evidence>
<dbReference type="SMART" id="SM00220">
    <property type="entry name" value="S_TKc"/>
    <property type="match status" value="1"/>
</dbReference>
<organism evidence="6 7">
    <name type="scientific">Paramecium octaurelia</name>
    <dbReference type="NCBI Taxonomy" id="43137"/>
    <lineage>
        <taxon>Eukaryota</taxon>
        <taxon>Sar</taxon>
        <taxon>Alveolata</taxon>
        <taxon>Ciliophora</taxon>
        <taxon>Intramacronucleata</taxon>
        <taxon>Oligohymenophorea</taxon>
        <taxon>Peniculida</taxon>
        <taxon>Parameciidae</taxon>
        <taxon>Paramecium</taxon>
    </lineage>
</organism>
<keyword evidence="4" id="KW-0808">Transferase</keyword>
<keyword evidence="4" id="KW-0418">Kinase</keyword>
<dbReference type="InterPro" id="IPR017441">
    <property type="entry name" value="Protein_kinase_ATP_BS"/>
</dbReference>
<evidence type="ECO:0000256" key="4">
    <source>
        <dbReference type="RuleBase" id="RU000304"/>
    </source>
</evidence>
<dbReference type="PANTHER" id="PTHR44167:SF18">
    <property type="entry name" value="PROTEIN KINASE DOMAIN-CONTAINING PROTEIN"/>
    <property type="match status" value="1"/>
</dbReference>
<dbReference type="GO" id="GO:0044773">
    <property type="term" value="P:mitotic DNA damage checkpoint signaling"/>
    <property type="evidence" value="ECO:0007669"/>
    <property type="project" value="TreeGrafter"/>
</dbReference>
<dbReference type="PROSITE" id="PS00108">
    <property type="entry name" value="PROTEIN_KINASE_ST"/>
    <property type="match status" value="1"/>
</dbReference>
<sequence>MMFECQVIRKHLLIDKYYQLQFYEDRILIGQENRHPAKYEIALNLTNRISWKLNEKQEIIEFGIKYNNNIKWFAGKHENLQKIKQLLTNKIFNHSISSFYQSSELIGSGASSKVITILDQSKVKYAAKCISKDYITKKKTPDRLNRLISEITILRSLLNHQNVIQLLDIFEGESTYYLIFEYLQGDTLHKFLKSQSKPLSEEMIRTILAQLLQGIQYIHSNNYIHRDIKLENIVLSTKQCVQNLKIIDFGLAIPSTVFTPFAICGTPGYIAPEILQYKESSQGQFRFTSKVDMFGIGVMLYRMMTRKSLFDSENTKELLSLNRKCQLPKFSISGYSNELNNLLFGLLESNPLKRLSSEEALIIMNITQMTQELQFSQFTTFQYDQDDFEVEHSIDFANAPYQFPNKFLKYELENSFHCNEDHKHSSLHKSFKLSFSLRLSQEIPKQDFIIEDFQNVPS</sequence>
<dbReference type="InterPro" id="IPR008271">
    <property type="entry name" value="Ser/Thr_kinase_AS"/>
</dbReference>
<evidence type="ECO:0000256" key="2">
    <source>
        <dbReference type="ARBA" id="ARBA00022840"/>
    </source>
</evidence>
<name>A0A8S1THV9_PAROT</name>
<gene>
    <name evidence="6" type="ORF">POCTA_138.1.T0250053</name>
</gene>
<dbReference type="GO" id="GO:0005737">
    <property type="term" value="C:cytoplasm"/>
    <property type="evidence" value="ECO:0007669"/>
    <property type="project" value="TreeGrafter"/>
</dbReference>
<dbReference type="Pfam" id="PF00069">
    <property type="entry name" value="Pkinase"/>
    <property type="match status" value="1"/>
</dbReference>
<dbReference type="OMA" id="FEGESTY"/>
<dbReference type="GO" id="GO:0005524">
    <property type="term" value="F:ATP binding"/>
    <property type="evidence" value="ECO:0007669"/>
    <property type="project" value="UniProtKB-UniRule"/>
</dbReference>
<dbReference type="InterPro" id="IPR000719">
    <property type="entry name" value="Prot_kinase_dom"/>
</dbReference>
<dbReference type="PROSITE" id="PS00107">
    <property type="entry name" value="PROTEIN_KINASE_ATP"/>
    <property type="match status" value="1"/>
</dbReference>
<evidence type="ECO:0000256" key="3">
    <source>
        <dbReference type="PROSITE-ProRule" id="PRU10141"/>
    </source>
</evidence>
<keyword evidence="1 3" id="KW-0547">Nucleotide-binding</keyword>
<dbReference type="OrthoDB" id="293068at2759"/>
<evidence type="ECO:0000256" key="1">
    <source>
        <dbReference type="ARBA" id="ARBA00022741"/>
    </source>
</evidence>
<evidence type="ECO:0000313" key="7">
    <source>
        <dbReference type="Proteomes" id="UP000683925"/>
    </source>
</evidence>
<protein>
    <recommendedName>
        <fullName evidence="5">Protein kinase domain-containing protein</fullName>
    </recommendedName>
</protein>
<dbReference type="AlphaFoldDB" id="A0A8S1THV9"/>
<dbReference type="PANTHER" id="PTHR44167">
    <property type="entry name" value="OVARIAN-SPECIFIC SERINE/THREONINE-PROTEIN KINASE LOK-RELATED"/>
    <property type="match status" value="1"/>
</dbReference>
<comment type="similarity">
    <text evidence="4">Belongs to the protein kinase superfamily.</text>
</comment>
<keyword evidence="2 3" id="KW-0067">ATP-binding</keyword>
<dbReference type="EMBL" id="CAJJDP010000025">
    <property type="protein sequence ID" value="CAD8151357.1"/>
    <property type="molecule type" value="Genomic_DNA"/>
</dbReference>
<reference evidence="6" key="1">
    <citation type="submission" date="2021-01" db="EMBL/GenBank/DDBJ databases">
        <authorList>
            <consortium name="Genoscope - CEA"/>
            <person name="William W."/>
        </authorList>
    </citation>
    <scope>NUCLEOTIDE SEQUENCE</scope>
</reference>
<dbReference type="GO" id="GO:0005634">
    <property type="term" value="C:nucleus"/>
    <property type="evidence" value="ECO:0007669"/>
    <property type="project" value="TreeGrafter"/>
</dbReference>
<dbReference type="GO" id="GO:0004674">
    <property type="term" value="F:protein serine/threonine kinase activity"/>
    <property type="evidence" value="ECO:0007669"/>
    <property type="project" value="UniProtKB-KW"/>
</dbReference>
<dbReference type="FunFam" id="1.10.510.10:FF:000945">
    <property type="entry name" value="Uncharacterized protein"/>
    <property type="match status" value="1"/>
</dbReference>
<comment type="caution">
    <text evidence="6">The sequence shown here is derived from an EMBL/GenBank/DDBJ whole genome shotgun (WGS) entry which is preliminary data.</text>
</comment>
<keyword evidence="4" id="KW-0723">Serine/threonine-protein kinase</keyword>
<feature type="binding site" evidence="3">
    <location>
        <position position="128"/>
    </location>
    <ligand>
        <name>ATP</name>
        <dbReference type="ChEBI" id="CHEBI:30616"/>
    </ligand>
</feature>
<dbReference type="PROSITE" id="PS50011">
    <property type="entry name" value="PROTEIN_KINASE_DOM"/>
    <property type="match status" value="1"/>
</dbReference>